<evidence type="ECO:0000256" key="3">
    <source>
        <dbReference type="ARBA" id="ARBA00022592"/>
    </source>
</evidence>
<feature type="coiled-coil region" evidence="8">
    <location>
        <begin position="384"/>
        <end position="411"/>
    </location>
</feature>
<comment type="similarity">
    <text evidence="7">Belongs to the inorganic phosphate transporter (PiT) (TC 2.A.20) family.</text>
</comment>
<proteinExistence type="inferred from homology"/>
<dbReference type="InterPro" id="IPR036259">
    <property type="entry name" value="MFS_trans_sf"/>
</dbReference>
<feature type="transmembrane region" description="Helical" evidence="7">
    <location>
        <begin position="141"/>
        <end position="169"/>
    </location>
</feature>
<feature type="transmembrane region" description="Helical" evidence="7">
    <location>
        <begin position="566"/>
        <end position="586"/>
    </location>
</feature>
<evidence type="ECO:0000256" key="5">
    <source>
        <dbReference type="ARBA" id="ARBA00022989"/>
    </source>
</evidence>
<feature type="transmembrane region" description="Helical" evidence="7">
    <location>
        <begin position="449"/>
        <end position="471"/>
    </location>
</feature>
<comment type="function">
    <text evidence="7">Sodium-phosphate symporter.</text>
</comment>
<dbReference type="InterPro" id="IPR001204">
    <property type="entry name" value="Phos_transporter"/>
</dbReference>
<evidence type="ECO:0000256" key="9">
    <source>
        <dbReference type="SAM" id="MobiDB-lite"/>
    </source>
</evidence>
<dbReference type="GO" id="GO:0035435">
    <property type="term" value="P:phosphate ion transmembrane transport"/>
    <property type="evidence" value="ECO:0007669"/>
    <property type="project" value="TreeGrafter"/>
</dbReference>
<reference evidence="10" key="1">
    <citation type="submission" date="2014-11" db="EMBL/GenBank/DDBJ databases">
        <authorList>
            <person name="Otto D Thomas"/>
            <person name="Naeem Raeece"/>
        </authorList>
    </citation>
    <scope>NUCLEOTIDE SEQUENCE</scope>
</reference>
<evidence type="ECO:0000256" key="7">
    <source>
        <dbReference type="RuleBase" id="RU363058"/>
    </source>
</evidence>
<feature type="region of interest" description="Disordered" evidence="9">
    <location>
        <begin position="254"/>
        <end position="302"/>
    </location>
</feature>
<keyword evidence="2 7" id="KW-0813">Transport</keyword>
<organism evidence="10">
    <name type="scientific">Chromera velia CCMP2878</name>
    <dbReference type="NCBI Taxonomy" id="1169474"/>
    <lineage>
        <taxon>Eukaryota</taxon>
        <taxon>Sar</taxon>
        <taxon>Alveolata</taxon>
        <taxon>Colpodellida</taxon>
        <taxon>Chromeraceae</taxon>
        <taxon>Chromera</taxon>
    </lineage>
</organism>
<comment type="subcellular location">
    <subcellularLocation>
        <location evidence="1 7">Membrane</location>
        <topology evidence="1 7">Multi-pass membrane protein</topology>
    </subcellularLocation>
</comment>
<feature type="transmembrane region" description="Helical" evidence="7">
    <location>
        <begin position="181"/>
        <end position="201"/>
    </location>
</feature>
<evidence type="ECO:0000256" key="4">
    <source>
        <dbReference type="ARBA" id="ARBA00022692"/>
    </source>
</evidence>
<feature type="compositionally biased region" description="Basic and acidic residues" evidence="9">
    <location>
        <begin position="335"/>
        <end position="348"/>
    </location>
</feature>
<feature type="transmembrane region" description="Helical" evidence="7">
    <location>
        <begin position="42"/>
        <end position="66"/>
    </location>
</feature>
<sequence>MVLVEYQWILIAGIIAALFTSFGIGANDVANAFATSVGSKSLTLLQAVLIASVCEFAGAVLLGGAVANTIRKNLVDLSVFEGSPGYLMFGMLCAIVGSGGWLLTATALKMPVSTTHSIVGATIGVFLVAGGPQAVNWPTVYMIIISWFSSPVISGLITASMFLFVRTFLLRHKRSFDRTCVFYPILVRVTVAVNVFFVMFKGMKNTIKKLTTETGVPFPEWAGVLLSLGVGLIAGLLIHFFLVPVLKRRLDKWEQEENEKNRQKEDEKADLEQGEKGDEVEGKEKVDHPEAEKEEGCKDGTASVPAAAAAGGRGVELAHVCSSDSSLGADDGEGDGERREWKENESEEMIKPVRGSTCGTVMGSDDLQTHAVKEEEEGGKDKAAASSMKKKKTLIKTAEELEDNAKKSKAVEDIHSKAEVFDEKTEHMYGYLQVFTAIFDSFAHGSNDVANAVGPLAAIYAVYMSGSVMISGGVPEWILAVGGAGIIFGLAIYGHRLIQVLGLELVKVTPSRGFCIELGTAFTTVVFSLVGIPISTTQCQVGFTAAAGWMEGRWDSVNLWVLGKTFFGWIITLAMAAGFSALLFYLMGFGKFIPSRGE</sequence>
<dbReference type="GO" id="GO:0016020">
    <property type="term" value="C:membrane"/>
    <property type="evidence" value="ECO:0007669"/>
    <property type="project" value="UniProtKB-SubCell"/>
</dbReference>
<dbReference type="SUPFAM" id="SSF103473">
    <property type="entry name" value="MFS general substrate transporter"/>
    <property type="match status" value="1"/>
</dbReference>
<dbReference type="EMBL" id="CDMZ01002148">
    <property type="protein sequence ID" value="CEM41004.1"/>
    <property type="molecule type" value="Genomic_DNA"/>
</dbReference>
<feature type="transmembrane region" description="Helical" evidence="7">
    <location>
        <begin position="514"/>
        <end position="534"/>
    </location>
</feature>
<name>A0A0G4HAJ6_9ALVE</name>
<accession>A0A0G4HAJ6</accession>
<dbReference type="PhylomeDB" id="A0A0G4HAJ6"/>
<evidence type="ECO:0000256" key="8">
    <source>
        <dbReference type="SAM" id="Coils"/>
    </source>
</evidence>
<evidence type="ECO:0000313" key="10">
    <source>
        <dbReference type="EMBL" id="CEM41004.1"/>
    </source>
</evidence>
<feature type="region of interest" description="Disordered" evidence="9">
    <location>
        <begin position="323"/>
        <end position="348"/>
    </location>
</feature>
<feature type="transmembrane region" description="Helical" evidence="7">
    <location>
        <begin position="477"/>
        <end position="494"/>
    </location>
</feature>
<dbReference type="PANTHER" id="PTHR11101">
    <property type="entry name" value="PHOSPHATE TRANSPORTER"/>
    <property type="match status" value="1"/>
</dbReference>
<evidence type="ECO:0000256" key="6">
    <source>
        <dbReference type="ARBA" id="ARBA00023136"/>
    </source>
</evidence>
<keyword evidence="6 7" id="KW-0472">Membrane</keyword>
<protein>
    <recommendedName>
        <fullName evidence="7">Phosphate transporter</fullName>
    </recommendedName>
</protein>
<feature type="compositionally biased region" description="Basic and acidic residues" evidence="9">
    <location>
        <begin position="254"/>
        <end position="298"/>
    </location>
</feature>
<gene>
    <name evidence="10" type="ORF">Cvel_6107</name>
</gene>
<dbReference type="VEuPathDB" id="CryptoDB:Cvel_6107"/>
<feature type="transmembrane region" description="Helical" evidence="7">
    <location>
        <begin position="6"/>
        <end position="30"/>
    </location>
</feature>
<keyword evidence="3 7" id="KW-0592">Phosphate transport</keyword>
<feature type="transmembrane region" description="Helical" evidence="7">
    <location>
        <begin position="86"/>
        <end position="105"/>
    </location>
</feature>
<evidence type="ECO:0000256" key="2">
    <source>
        <dbReference type="ARBA" id="ARBA00022448"/>
    </source>
</evidence>
<dbReference type="Pfam" id="PF01384">
    <property type="entry name" value="PHO4"/>
    <property type="match status" value="1"/>
</dbReference>
<keyword evidence="4 7" id="KW-0812">Transmembrane</keyword>
<feature type="transmembrane region" description="Helical" evidence="7">
    <location>
        <begin position="221"/>
        <end position="243"/>
    </location>
</feature>
<dbReference type="PANTHER" id="PTHR11101:SF80">
    <property type="entry name" value="PHOSPHATE TRANSPORTER"/>
    <property type="match status" value="1"/>
</dbReference>
<dbReference type="AlphaFoldDB" id="A0A0G4HAJ6"/>
<keyword evidence="8" id="KW-0175">Coiled coil</keyword>
<evidence type="ECO:0000256" key="1">
    <source>
        <dbReference type="ARBA" id="ARBA00004141"/>
    </source>
</evidence>
<dbReference type="GO" id="GO:0005315">
    <property type="term" value="F:phosphate transmembrane transporter activity"/>
    <property type="evidence" value="ECO:0007669"/>
    <property type="project" value="InterPro"/>
</dbReference>
<feature type="transmembrane region" description="Helical" evidence="7">
    <location>
        <begin position="117"/>
        <end position="135"/>
    </location>
</feature>
<keyword evidence="5 7" id="KW-1133">Transmembrane helix</keyword>